<dbReference type="PROSITE" id="PS00636">
    <property type="entry name" value="DNAJ_1"/>
    <property type="match status" value="1"/>
</dbReference>
<dbReference type="GeneID" id="18472716"/>
<dbReference type="OrthoDB" id="1507364at2759"/>
<protein>
    <submittedName>
        <fullName evidence="9">DnaJ-domain-containing protein</fullName>
    </submittedName>
</protein>
<dbReference type="PANTHER" id="PTHR43908">
    <property type="entry name" value="AT29763P-RELATED"/>
    <property type="match status" value="1"/>
</dbReference>
<dbReference type="OMA" id="ARSREHN"/>
<dbReference type="AlphaFoldDB" id="I4Y8U2"/>
<gene>
    <name evidence="9" type="ORF">WALSEDRAFT_55149</name>
</gene>
<dbReference type="FunCoup" id="I4Y8U2">
    <property type="interactions" value="375"/>
</dbReference>
<dbReference type="InterPro" id="IPR015399">
    <property type="entry name" value="DUF1977_DnaJ-like"/>
</dbReference>
<dbReference type="GO" id="GO:0071218">
    <property type="term" value="P:cellular response to misfolded protein"/>
    <property type="evidence" value="ECO:0007669"/>
    <property type="project" value="TreeGrafter"/>
</dbReference>
<feature type="compositionally biased region" description="Polar residues" evidence="6">
    <location>
        <begin position="55"/>
        <end position="68"/>
    </location>
</feature>
<comment type="subcellular location">
    <subcellularLocation>
        <location evidence="1">Endoplasmic reticulum membrane</location>
        <topology evidence="1">Single-pass membrane protein</topology>
    </subcellularLocation>
</comment>
<keyword evidence="4 7" id="KW-1133">Transmembrane helix</keyword>
<dbReference type="Gene3D" id="1.10.287.110">
    <property type="entry name" value="DnaJ domain"/>
    <property type="match status" value="1"/>
</dbReference>
<name>I4Y8U2_WALMC</name>
<dbReference type="GO" id="GO:0030544">
    <property type="term" value="F:Hsp70 protein binding"/>
    <property type="evidence" value="ECO:0007669"/>
    <property type="project" value="TreeGrafter"/>
</dbReference>
<keyword evidence="2 7" id="KW-0812">Transmembrane</keyword>
<evidence type="ECO:0000313" key="10">
    <source>
        <dbReference type="Proteomes" id="UP000005242"/>
    </source>
</evidence>
<dbReference type="Pfam" id="PF09320">
    <property type="entry name" value="DUF1977"/>
    <property type="match status" value="1"/>
</dbReference>
<keyword evidence="5 7" id="KW-0472">Membrane</keyword>
<feature type="transmembrane region" description="Helical" evidence="7">
    <location>
        <begin position="288"/>
        <end position="311"/>
    </location>
</feature>
<dbReference type="GO" id="GO:0005789">
    <property type="term" value="C:endoplasmic reticulum membrane"/>
    <property type="evidence" value="ECO:0007669"/>
    <property type="project" value="UniProtKB-SubCell"/>
</dbReference>
<organism evidence="9 10">
    <name type="scientific">Wallemia mellicola (strain ATCC MYA-4683 / CBS 633.66)</name>
    <name type="common">Wallemia sebi (CBS 633.66)</name>
    <dbReference type="NCBI Taxonomy" id="671144"/>
    <lineage>
        <taxon>Eukaryota</taxon>
        <taxon>Fungi</taxon>
        <taxon>Dikarya</taxon>
        <taxon>Basidiomycota</taxon>
        <taxon>Wallemiomycotina</taxon>
        <taxon>Wallemiomycetes</taxon>
        <taxon>Wallemiales</taxon>
        <taxon>Wallemiaceae</taxon>
        <taxon>Wallemia</taxon>
    </lineage>
</organism>
<dbReference type="SUPFAM" id="SSF46565">
    <property type="entry name" value="Chaperone J-domain"/>
    <property type="match status" value="1"/>
</dbReference>
<dbReference type="CDD" id="cd06257">
    <property type="entry name" value="DnaJ"/>
    <property type="match status" value="1"/>
</dbReference>
<evidence type="ECO:0000256" key="4">
    <source>
        <dbReference type="ARBA" id="ARBA00022989"/>
    </source>
</evidence>
<feature type="compositionally biased region" description="Basic and acidic residues" evidence="6">
    <location>
        <begin position="69"/>
        <end position="85"/>
    </location>
</feature>
<keyword evidence="3" id="KW-0256">Endoplasmic reticulum</keyword>
<dbReference type="PRINTS" id="PR00625">
    <property type="entry name" value="JDOMAIN"/>
</dbReference>
<dbReference type="Pfam" id="PF00226">
    <property type="entry name" value="DnaJ"/>
    <property type="match status" value="1"/>
</dbReference>
<keyword evidence="10" id="KW-1185">Reference proteome</keyword>
<evidence type="ECO:0000256" key="7">
    <source>
        <dbReference type="SAM" id="Phobius"/>
    </source>
</evidence>
<dbReference type="InterPro" id="IPR018253">
    <property type="entry name" value="DnaJ_domain_CS"/>
</dbReference>
<reference evidence="9 10" key="1">
    <citation type="journal article" date="2012" name="Fungal Genet. Biol.">
        <title>The genome of the xerotolerant mold Wallemia sebi reveals adaptations to osmotic stress and suggests cryptic sexual reproduction.</title>
        <authorList>
            <person name="Padamsee M."/>
            <person name="Kumar T.K.A."/>
            <person name="Riley R."/>
            <person name="Binder M."/>
            <person name="Boyd A."/>
            <person name="Calvo A.M."/>
            <person name="Furukawa K."/>
            <person name="Hesse C."/>
            <person name="Hohmann S."/>
            <person name="James T.Y."/>
            <person name="LaButti K."/>
            <person name="Lapidus A."/>
            <person name="Lindquist E."/>
            <person name="Lucas S."/>
            <person name="Miller K."/>
            <person name="Shantappa S."/>
            <person name="Grigoriev I.V."/>
            <person name="Hibbett D.S."/>
            <person name="McLaughlin D.J."/>
            <person name="Spatafora J.W."/>
            <person name="Aime M.C."/>
        </authorList>
    </citation>
    <scope>NUCLEOTIDE SEQUENCE [LARGE SCALE GENOMIC DNA]</scope>
    <source>
        <strain evidence="10">ATCC MYA-4683 / CBS 633.66</strain>
    </source>
</reference>
<dbReference type="PROSITE" id="PS50076">
    <property type="entry name" value="DNAJ_2"/>
    <property type="match status" value="1"/>
</dbReference>
<evidence type="ECO:0000256" key="2">
    <source>
        <dbReference type="ARBA" id="ARBA00022692"/>
    </source>
</evidence>
<dbReference type="STRING" id="671144.I4Y8U2"/>
<dbReference type="InterPro" id="IPR051100">
    <property type="entry name" value="DnaJ_subfamily_B/C"/>
</dbReference>
<feature type="region of interest" description="Disordered" evidence="6">
    <location>
        <begin position="54"/>
        <end position="92"/>
    </location>
</feature>
<accession>I4Y8U2</accession>
<dbReference type="RefSeq" id="XP_006959640.1">
    <property type="nucleotide sequence ID" value="XM_006959578.1"/>
</dbReference>
<dbReference type="InterPro" id="IPR001623">
    <property type="entry name" value="DnaJ_domain"/>
</dbReference>
<evidence type="ECO:0000256" key="1">
    <source>
        <dbReference type="ARBA" id="ARBA00004389"/>
    </source>
</evidence>
<evidence type="ECO:0000256" key="5">
    <source>
        <dbReference type="ARBA" id="ARBA00023136"/>
    </source>
</evidence>
<evidence type="ECO:0000256" key="3">
    <source>
        <dbReference type="ARBA" id="ARBA00022824"/>
    </source>
</evidence>
<evidence type="ECO:0000256" key="6">
    <source>
        <dbReference type="SAM" id="MobiDB-lite"/>
    </source>
</evidence>
<proteinExistence type="predicted"/>
<dbReference type="InterPro" id="IPR036869">
    <property type="entry name" value="J_dom_sf"/>
</dbReference>
<dbReference type="SMART" id="SM00271">
    <property type="entry name" value="DnaJ"/>
    <property type="match status" value="1"/>
</dbReference>
<feature type="region of interest" description="Disordered" evidence="6">
    <location>
        <begin position="168"/>
        <end position="201"/>
    </location>
</feature>
<dbReference type="Proteomes" id="UP000005242">
    <property type="component" value="Unassembled WGS sequence"/>
</dbReference>
<dbReference type="InParanoid" id="I4Y8U2"/>
<dbReference type="KEGG" id="wse:WALSEDRAFT_55149"/>
<dbReference type="EMBL" id="JH668240">
    <property type="protein sequence ID" value="EIM20384.1"/>
    <property type="molecule type" value="Genomic_DNA"/>
</dbReference>
<dbReference type="eggNOG" id="KOG0714">
    <property type="taxonomic scope" value="Eukaryota"/>
</dbReference>
<sequence>MSDDARKSLNLALSYYDKGNLQSALKFAKKSIRIERIQQAIDLIDDIEKKLANGETGTSTASSAQPNKDNLRNRQEKPQPKEEPSKGWTPAQQTLVKRVRSCKPTAYYEILALEKTCSDNDIKKAYRKLALQLHPDKNSAPGADEAFKLVSKAFQVLSDEDKRASYDKFGSDPDARFGSGGGGGDPFAGMRTRSAAGPQFESEVSPEDLFNMFFGGGMGGMGGGPFGGNAFGGGPFGGNAFGGGPFASSFGGPGFSMRFGGPGMNSFPNTRRYPRQQQAQPQSMMQQLLPILILIGFTMISYLPSLLGSLFSVPPPAFSLDKTVFYSLEKTTGSPHNVKYFVNPSQWRDHPYSQNKEVPQTFSKEVEKLLAQRLGRKCKYWLQDRDRRIERYSGFFGIGKDDEKLEKVYKETNENCNRLRELGYSVNLY</sequence>
<dbReference type="PANTHER" id="PTHR43908:SF3">
    <property type="entry name" value="AT29763P-RELATED"/>
    <property type="match status" value="1"/>
</dbReference>
<evidence type="ECO:0000313" key="9">
    <source>
        <dbReference type="EMBL" id="EIM20384.1"/>
    </source>
</evidence>
<evidence type="ECO:0000259" key="8">
    <source>
        <dbReference type="PROSITE" id="PS50076"/>
    </source>
</evidence>
<dbReference type="HOGENOM" id="CLU_043579_2_0_1"/>
<dbReference type="FunFam" id="1.10.287.110:FF:000069">
    <property type="entry name" value="ER associated DnaJ chaperone"/>
    <property type="match status" value="1"/>
</dbReference>
<feature type="domain" description="J" evidence="8">
    <location>
        <begin position="106"/>
        <end position="170"/>
    </location>
</feature>